<dbReference type="EMBL" id="ABCK01000013">
    <property type="protein sequence ID" value="EDM26873.1"/>
    <property type="molecule type" value="Genomic_DNA"/>
</dbReference>
<protein>
    <recommendedName>
        <fullName evidence="5">RNA polymerase sigma-70 region 2 domain-containing protein</fullName>
    </recommendedName>
</protein>
<dbReference type="InterPro" id="IPR007627">
    <property type="entry name" value="RNA_pol_sigma70_r2"/>
</dbReference>
<dbReference type="GO" id="GO:0006352">
    <property type="term" value="P:DNA-templated transcription initiation"/>
    <property type="evidence" value="ECO:0007669"/>
    <property type="project" value="InterPro"/>
</dbReference>
<dbReference type="eggNOG" id="COG1595">
    <property type="taxonomic scope" value="Bacteria"/>
</dbReference>
<dbReference type="STRING" id="313628.LNTAR_06494"/>
<dbReference type="InterPro" id="IPR013325">
    <property type="entry name" value="RNA_pol_sigma_r2"/>
</dbReference>
<reference evidence="6 7" key="1">
    <citation type="journal article" date="2010" name="J. Bacteriol.">
        <title>Genome sequence of Lentisphaera araneosa HTCC2155T, the type species of the order Lentisphaerales in the phylum Lentisphaerae.</title>
        <authorList>
            <person name="Thrash J.C."/>
            <person name="Cho J.C."/>
            <person name="Vergin K.L."/>
            <person name="Morris R.M."/>
            <person name="Giovannoni S.J."/>
        </authorList>
    </citation>
    <scope>NUCLEOTIDE SEQUENCE [LARGE SCALE GENOMIC DNA]</scope>
    <source>
        <strain evidence="6 7">HTCC2155</strain>
    </source>
</reference>
<evidence type="ECO:0000256" key="1">
    <source>
        <dbReference type="ARBA" id="ARBA00023015"/>
    </source>
</evidence>
<feature type="domain" description="RNA polymerase sigma-70 region 2" evidence="5">
    <location>
        <begin position="32"/>
        <end position="96"/>
    </location>
</feature>
<dbReference type="RefSeq" id="WP_007279364.1">
    <property type="nucleotide sequence ID" value="NZ_ABCK01000013.1"/>
</dbReference>
<name>A6DNC5_9BACT</name>
<evidence type="ECO:0000259" key="5">
    <source>
        <dbReference type="Pfam" id="PF04542"/>
    </source>
</evidence>
<dbReference type="GO" id="GO:0016987">
    <property type="term" value="F:sigma factor activity"/>
    <property type="evidence" value="ECO:0007669"/>
    <property type="project" value="UniProtKB-KW"/>
</dbReference>
<accession>A6DNC5</accession>
<dbReference type="InterPro" id="IPR014284">
    <property type="entry name" value="RNA_pol_sigma-70_dom"/>
</dbReference>
<keyword evidence="7" id="KW-1185">Reference proteome</keyword>
<evidence type="ECO:0000256" key="4">
    <source>
        <dbReference type="ARBA" id="ARBA00023163"/>
    </source>
</evidence>
<comment type="caution">
    <text evidence="6">The sequence shown here is derived from an EMBL/GenBank/DDBJ whole genome shotgun (WGS) entry which is preliminary data.</text>
</comment>
<keyword evidence="1" id="KW-0805">Transcription regulation</keyword>
<keyword evidence="2" id="KW-0731">Sigma factor</keyword>
<gene>
    <name evidence="6" type="ORF">LNTAR_06494</name>
</gene>
<dbReference type="SUPFAM" id="SSF88946">
    <property type="entry name" value="Sigma2 domain of RNA polymerase sigma factors"/>
    <property type="match status" value="1"/>
</dbReference>
<dbReference type="Pfam" id="PF04542">
    <property type="entry name" value="Sigma70_r2"/>
    <property type="match status" value="1"/>
</dbReference>
<evidence type="ECO:0000313" key="6">
    <source>
        <dbReference type="EMBL" id="EDM26873.1"/>
    </source>
</evidence>
<proteinExistence type="predicted"/>
<sequence length="152" mass="17930">MSEDNYLTRQTLLIRAQSGNDQDAWEEFIKFYKAFIYHILKKMNVKSKDDMDDLVQDVLLKLWKGLKSYDKSKSKFRTWLSLITKNTVISFFRKKSVRPDLVGVEAVELENKFTTCSESELEEIFENEWRAYLCSIAYENIQKLFTGNSRGV</sequence>
<dbReference type="NCBIfam" id="TIGR02937">
    <property type="entry name" value="sigma70-ECF"/>
    <property type="match status" value="1"/>
</dbReference>
<evidence type="ECO:0000313" key="7">
    <source>
        <dbReference type="Proteomes" id="UP000004947"/>
    </source>
</evidence>
<dbReference type="InterPro" id="IPR039425">
    <property type="entry name" value="RNA_pol_sigma-70-like"/>
</dbReference>
<dbReference type="AlphaFoldDB" id="A6DNC5"/>
<dbReference type="Gene3D" id="1.10.1740.10">
    <property type="match status" value="1"/>
</dbReference>
<dbReference type="GO" id="GO:0003677">
    <property type="term" value="F:DNA binding"/>
    <property type="evidence" value="ECO:0007669"/>
    <property type="project" value="UniProtKB-KW"/>
</dbReference>
<evidence type="ECO:0000256" key="3">
    <source>
        <dbReference type="ARBA" id="ARBA00023125"/>
    </source>
</evidence>
<keyword evidence="3" id="KW-0238">DNA-binding</keyword>
<dbReference type="PANTHER" id="PTHR43133">
    <property type="entry name" value="RNA POLYMERASE ECF-TYPE SIGMA FACTO"/>
    <property type="match status" value="1"/>
</dbReference>
<dbReference type="PANTHER" id="PTHR43133:SF8">
    <property type="entry name" value="RNA POLYMERASE SIGMA FACTOR HI_1459-RELATED"/>
    <property type="match status" value="1"/>
</dbReference>
<evidence type="ECO:0000256" key="2">
    <source>
        <dbReference type="ARBA" id="ARBA00023082"/>
    </source>
</evidence>
<keyword evidence="4" id="KW-0804">Transcription</keyword>
<organism evidence="6 7">
    <name type="scientific">Lentisphaera araneosa HTCC2155</name>
    <dbReference type="NCBI Taxonomy" id="313628"/>
    <lineage>
        <taxon>Bacteria</taxon>
        <taxon>Pseudomonadati</taxon>
        <taxon>Lentisphaerota</taxon>
        <taxon>Lentisphaeria</taxon>
        <taxon>Lentisphaerales</taxon>
        <taxon>Lentisphaeraceae</taxon>
        <taxon>Lentisphaera</taxon>
    </lineage>
</organism>
<dbReference type="OrthoDB" id="9785675at2"/>
<dbReference type="Proteomes" id="UP000004947">
    <property type="component" value="Unassembled WGS sequence"/>
</dbReference>